<protein>
    <submittedName>
        <fullName evidence="3">Iron(III) transport system substrate-binding protein</fullName>
    </submittedName>
</protein>
<feature type="signal peptide" evidence="2">
    <location>
        <begin position="1"/>
        <end position="19"/>
    </location>
</feature>
<keyword evidence="4" id="KW-1185">Reference proteome</keyword>
<dbReference type="Pfam" id="PF13416">
    <property type="entry name" value="SBP_bac_8"/>
    <property type="match status" value="1"/>
</dbReference>
<gene>
    <name evidence="3" type="ORF">SAMN05444354_103287</name>
</gene>
<accession>A0A1H7LN45</accession>
<dbReference type="GO" id="GO:0030288">
    <property type="term" value="C:outer membrane-bounded periplasmic space"/>
    <property type="evidence" value="ECO:0007669"/>
    <property type="project" value="TreeGrafter"/>
</dbReference>
<dbReference type="InterPro" id="IPR006059">
    <property type="entry name" value="SBP"/>
</dbReference>
<name>A0A1H7LN45_STIAU</name>
<evidence type="ECO:0000256" key="2">
    <source>
        <dbReference type="SAM" id="SignalP"/>
    </source>
</evidence>
<organism evidence="3 4">
    <name type="scientific">Stigmatella aurantiaca</name>
    <dbReference type="NCBI Taxonomy" id="41"/>
    <lineage>
        <taxon>Bacteria</taxon>
        <taxon>Pseudomonadati</taxon>
        <taxon>Myxococcota</taxon>
        <taxon>Myxococcia</taxon>
        <taxon>Myxococcales</taxon>
        <taxon>Cystobacterineae</taxon>
        <taxon>Archangiaceae</taxon>
        <taxon>Stigmatella</taxon>
    </lineage>
</organism>
<evidence type="ECO:0000313" key="3">
    <source>
        <dbReference type="EMBL" id="SEL00373.1"/>
    </source>
</evidence>
<reference evidence="4" key="1">
    <citation type="submission" date="2016-10" db="EMBL/GenBank/DDBJ databases">
        <authorList>
            <person name="Varghese N."/>
            <person name="Submissions S."/>
        </authorList>
    </citation>
    <scope>NUCLEOTIDE SEQUENCE [LARGE SCALE GENOMIC DNA]</scope>
    <source>
        <strain evidence="4">DSM 17044</strain>
    </source>
</reference>
<dbReference type="EMBL" id="FOAP01000003">
    <property type="protein sequence ID" value="SEL00373.1"/>
    <property type="molecule type" value="Genomic_DNA"/>
</dbReference>
<keyword evidence="1 2" id="KW-0732">Signal</keyword>
<sequence length="361" mass="39925">MKRLLTVLAVALCLTGAAAESAGVPLPEGYPPAYARIIEAARQEGTLSIYSATDASEAAPLIREFEATYPGVRVEYADQNSTEIYSRFIAEVAAGQGTADLVWSSAMDLQVKLIHDGYAQAYASPEKPNLPGWAVWKDAGYGVTAEPLVIAYNKRLMPAEDVPRTRADLERLLRAKKDFYRGKVASYDPERSGVGFLFISQDVQLSQDTWRLVEAMAGTEPRLYTSTGAMMERLVSGEHLLVYNMIGSYALRRQKQDPSVGIVFPADFTLTLSRIAFIPTEARHPNAAKLFLDFLLSKRGQRLLAGRDMAPVRTDVDTTGVPMPPAGQVRAIRLGPQLLTHLDPLTRLRFLKQWKRIVRGR</sequence>
<dbReference type="PANTHER" id="PTHR30006">
    <property type="entry name" value="THIAMINE-BINDING PERIPLASMIC PROTEIN-RELATED"/>
    <property type="match status" value="1"/>
</dbReference>
<proteinExistence type="predicted"/>
<dbReference type="AlphaFoldDB" id="A0A1H7LN45"/>
<dbReference type="Proteomes" id="UP000182719">
    <property type="component" value="Unassembled WGS sequence"/>
</dbReference>
<evidence type="ECO:0000313" key="4">
    <source>
        <dbReference type="Proteomes" id="UP000182719"/>
    </source>
</evidence>
<dbReference type="Gene3D" id="3.40.190.10">
    <property type="entry name" value="Periplasmic binding protein-like II"/>
    <property type="match status" value="2"/>
</dbReference>
<feature type="chain" id="PRO_5010343768" evidence="2">
    <location>
        <begin position="20"/>
        <end position="361"/>
    </location>
</feature>
<dbReference type="PANTHER" id="PTHR30006:SF25">
    <property type="entry name" value="PHOSPHOGLYCERATE TRANSPORT REGULATORY PROTEIN PGTC"/>
    <property type="match status" value="1"/>
</dbReference>
<dbReference type="SUPFAM" id="SSF53850">
    <property type="entry name" value="Periplasmic binding protein-like II"/>
    <property type="match status" value="1"/>
</dbReference>
<evidence type="ECO:0000256" key="1">
    <source>
        <dbReference type="ARBA" id="ARBA00022729"/>
    </source>
</evidence>
<dbReference type="RefSeq" id="WP_075005881.1">
    <property type="nucleotide sequence ID" value="NZ_FOAP01000003.1"/>
</dbReference>